<evidence type="ECO:0000313" key="2">
    <source>
        <dbReference type="Proteomes" id="UP001344906"/>
    </source>
</evidence>
<reference evidence="1 2" key="1">
    <citation type="submission" date="2023-02" db="EMBL/GenBank/DDBJ databases">
        <title>Dictyobacter halimunensis sp. nov., a new member of the class Ktedonobacteria from forest soil in a geothermal area.</title>
        <authorList>
            <person name="Rachmania M.K."/>
            <person name="Ningsih F."/>
            <person name="Sakai Y."/>
            <person name="Yabe S."/>
            <person name="Yokota A."/>
            <person name="Sjamsuridzal W."/>
        </authorList>
    </citation>
    <scope>NUCLEOTIDE SEQUENCE [LARGE SCALE GENOMIC DNA]</scope>
    <source>
        <strain evidence="1 2">S3.2.2.5</strain>
    </source>
</reference>
<keyword evidence="2" id="KW-1185">Reference proteome</keyword>
<evidence type="ECO:0000313" key="1">
    <source>
        <dbReference type="EMBL" id="GLV60282.1"/>
    </source>
</evidence>
<dbReference type="Proteomes" id="UP001344906">
    <property type="component" value="Unassembled WGS sequence"/>
</dbReference>
<name>A0ABQ6G648_9CHLR</name>
<gene>
    <name evidence="1" type="ORF">KDH_71020</name>
</gene>
<protein>
    <submittedName>
        <fullName evidence="1">Uncharacterized protein</fullName>
    </submittedName>
</protein>
<accession>A0ABQ6G648</accession>
<dbReference type="EMBL" id="BSRI01000002">
    <property type="protein sequence ID" value="GLV60282.1"/>
    <property type="molecule type" value="Genomic_DNA"/>
</dbReference>
<comment type="caution">
    <text evidence="1">The sequence shown here is derived from an EMBL/GenBank/DDBJ whole genome shotgun (WGS) entry which is preliminary data.</text>
</comment>
<sequence>MQLSVWRGGLFEGLNDFLSLSIVYGGWGKDAGARMLPCSSWAINY</sequence>
<proteinExistence type="predicted"/>
<organism evidence="1 2">
    <name type="scientific">Dictyobacter halimunensis</name>
    <dbReference type="NCBI Taxonomy" id="3026934"/>
    <lineage>
        <taxon>Bacteria</taxon>
        <taxon>Bacillati</taxon>
        <taxon>Chloroflexota</taxon>
        <taxon>Ktedonobacteria</taxon>
        <taxon>Ktedonobacterales</taxon>
        <taxon>Dictyobacteraceae</taxon>
        <taxon>Dictyobacter</taxon>
    </lineage>
</organism>